<keyword evidence="6" id="KW-0325">Glycoprotein</keyword>
<proteinExistence type="predicted"/>
<feature type="transmembrane region" description="Helical" evidence="8">
    <location>
        <begin position="351"/>
        <end position="371"/>
    </location>
</feature>
<feature type="transmembrane region" description="Helical" evidence="8">
    <location>
        <begin position="409"/>
        <end position="435"/>
    </location>
</feature>
<dbReference type="AlphaFoldDB" id="A0AAE1J5K3"/>
<gene>
    <name evidence="10" type="ORF">Triagg1_5614</name>
</gene>
<organism evidence="10 11">
    <name type="scientific">Trichoderma aggressivum f. europaeum</name>
    <dbReference type="NCBI Taxonomy" id="173218"/>
    <lineage>
        <taxon>Eukaryota</taxon>
        <taxon>Fungi</taxon>
        <taxon>Dikarya</taxon>
        <taxon>Ascomycota</taxon>
        <taxon>Pezizomycotina</taxon>
        <taxon>Sordariomycetes</taxon>
        <taxon>Hypocreomycetidae</taxon>
        <taxon>Hypocreales</taxon>
        <taxon>Hypocreaceae</taxon>
        <taxon>Trichoderma</taxon>
    </lineage>
</organism>
<dbReference type="GeneID" id="87920053"/>
<dbReference type="InterPro" id="IPR011701">
    <property type="entry name" value="MFS"/>
</dbReference>
<feature type="transmembrane region" description="Helical" evidence="8">
    <location>
        <begin position="147"/>
        <end position="171"/>
    </location>
</feature>
<keyword evidence="4 8" id="KW-1133">Transmembrane helix</keyword>
<accession>A0AAE1J5K3</accession>
<evidence type="ECO:0000256" key="6">
    <source>
        <dbReference type="ARBA" id="ARBA00023180"/>
    </source>
</evidence>
<dbReference type="GO" id="GO:0005886">
    <property type="term" value="C:plasma membrane"/>
    <property type="evidence" value="ECO:0007669"/>
    <property type="project" value="TreeGrafter"/>
</dbReference>
<feature type="transmembrane region" description="Helical" evidence="8">
    <location>
        <begin position="90"/>
        <end position="108"/>
    </location>
</feature>
<dbReference type="Gene3D" id="1.20.1250.20">
    <property type="entry name" value="MFS general substrate transporter like domains"/>
    <property type="match status" value="1"/>
</dbReference>
<keyword evidence="3 8" id="KW-0812">Transmembrane</keyword>
<feature type="transmembrane region" description="Helical" evidence="8">
    <location>
        <begin position="218"/>
        <end position="235"/>
    </location>
</feature>
<keyword evidence="5 8" id="KW-0472">Membrane</keyword>
<feature type="transmembrane region" description="Helical" evidence="8">
    <location>
        <begin position="177"/>
        <end position="197"/>
    </location>
</feature>
<comment type="subcellular location">
    <subcellularLocation>
        <location evidence="1">Membrane</location>
        <topology evidence="1">Multi-pass membrane protein</topology>
    </subcellularLocation>
</comment>
<dbReference type="PRINTS" id="PR01036">
    <property type="entry name" value="TCRTETB"/>
</dbReference>
<evidence type="ECO:0000256" key="8">
    <source>
        <dbReference type="SAM" id="Phobius"/>
    </source>
</evidence>
<evidence type="ECO:0000256" key="2">
    <source>
        <dbReference type="ARBA" id="ARBA00022448"/>
    </source>
</evidence>
<sequence length="572" mass="61455">MAFTNIEADQDFEDSRRSLQFYAVFPGLCFSILLVALDTSIVGTALPTIVNNLGSGALYIWIVNGYFLSVAVVQPLAGQMANIFGRRAPMLAFLALFTLGSGLCAGASSTEMLIAARIIQGLGGGGISVLVSIIVGDLVPLRYRQKYMAIVMSFFALGTFIGPIIGGAIVTRVSWRWTFYINLPVGGVALLLVFLFLKVRHPSDGAIIPRLISLDWSGHVLLSASVVSVLISLTWGGTQYPWDSGRVLAPLILGILGLIFYLLHQQYASKDPSMPLRLFGNRTSLLGFVLTFLHGMIMSWFSFFIPVYFQVLKEDSPLLAGVNVLALAIPFTPAGILGGLIVTWSGRYKPVLIAGLALLPIATGCLTLLTAETPTEQWAVFQVIAGLGGGLALTSTLPAIQAPLGEDDLAAATAAWAFVRSFGMIWGGSIPAAVFNSKVDSLVSRIDNAQIRSLLVLGGAYEHATRLFITSFNDQPALKAQIISVYTDALQETWYVLLAFACITSPIALFLREIPLRTRLETQYGLNESKIMVEPANMDASLGNSAVAMELEPQDEPTEISGASVHSQGVTR</sequence>
<keyword evidence="2" id="KW-0813">Transport</keyword>
<dbReference type="InterPro" id="IPR020846">
    <property type="entry name" value="MFS_dom"/>
</dbReference>
<feature type="transmembrane region" description="Helical" evidence="8">
    <location>
        <begin position="114"/>
        <end position="135"/>
    </location>
</feature>
<dbReference type="EMBL" id="JAWRVG010000020">
    <property type="protein sequence ID" value="KAK4072937.1"/>
    <property type="molecule type" value="Genomic_DNA"/>
</dbReference>
<feature type="transmembrane region" description="Helical" evidence="8">
    <location>
        <begin position="285"/>
        <end position="309"/>
    </location>
</feature>
<feature type="transmembrane region" description="Helical" evidence="8">
    <location>
        <begin position="58"/>
        <end position="78"/>
    </location>
</feature>
<reference evidence="10" key="1">
    <citation type="submission" date="2023-11" db="EMBL/GenBank/DDBJ databases">
        <title>The genome sequences of three competitors of mushroom-forming fungi.</title>
        <authorList>
            <person name="Beijen E."/>
            <person name="Ohm R.A."/>
        </authorList>
    </citation>
    <scope>NUCLEOTIDE SEQUENCE</scope>
    <source>
        <strain evidence="10">CBS 100526</strain>
    </source>
</reference>
<dbReference type="PANTHER" id="PTHR23501">
    <property type="entry name" value="MAJOR FACILITATOR SUPERFAMILY"/>
    <property type="match status" value="1"/>
</dbReference>
<feature type="region of interest" description="Disordered" evidence="7">
    <location>
        <begin position="553"/>
        <end position="572"/>
    </location>
</feature>
<dbReference type="RefSeq" id="XP_062755414.1">
    <property type="nucleotide sequence ID" value="XM_062900148.1"/>
</dbReference>
<evidence type="ECO:0000256" key="3">
    <source>
        <dbReference type="ARBA" id="ARBA00022692"/>
    </source>
</evidence>
<dbReference type="Gene3D" id="1.20.1720.10">
    <property type="entry name" value="Multidrug resistance protein D"/>
    <property type="match status" value="1"/>
</dbReference>
<dbReference type="GO" id="GO:0022857">
    <property type="term" value="F:transmembrane transporter activity"/>
    <property type="evidence" value="ECO:0007669"/>
    <property type="project" value="InterPro"/>
</dbReference>
<dbReference type="Pfam" id="PF07690">
    <property type="entry name" value="MFS_1"/>
    <property type="match status" value="1"/>
</dbReference>
<feature type="transmembrane region" description="Helical" evidence="8">
    <location>
        <begin position="494"/>
        <end position="511"/>
    </location>
</feature>
<feature type="transmembrane region" description="Helical" evidence="8">
    <location>
        <begin position="247"/>
        <end position="264"/>
    </location>
</feature>
<dbReference type="InterPro" id="IPR036259">
    <property type="entry name" value="MFS_trans_sf"/>
</dbReference>
<evidence type="ECO:0000259" key="9">
    <source>
        <dbReference type="PROSITE" id="PS50850"/>
    </source>
</evidence>
<feature type="domain" description="Major facilitator superfamily (MFS) profile" evidence="9">
    <location>
        <begin position="24"/>
        <end position="516"/>
    </location>
</feature>
<dbReference type="Proteomes" id="UP001273209">
    <property type="component" value="Unassembled WGS sequence"/>
</dbReference>
<evidence type="ECO:0000256" key="7">
    <source>
        <dbReference type="SAM" id="MobiDB-lite"/>
    </source>
</evidence>
<evidence type="ECO:0000256" key="4">
    <source>
        <dbReference type="ARBA" id="ARBA00022989"/>
    </source>
</evidence>
<evidence type="ECO:0000313" key="11">
    <source>
        <dbReference type="Proteomes" id="UP001273209"/>
    </source>
</evidence>
<evidence type="ECO:0000256" key="1">
    <source>
        <dbReference type="ARBA" id="ARBA00004141"/>
    </source>
</evidence>
<dbReference type="PANTHER" id="PTHR23501:SF187">
    <property type="entry name" value="MAJOR FACILITATOR SUPERFAMILY (MFS) PROFILE DOMAIN-CONTAINING PROTEIN"/>
    <property type="match status" value="1"/>
</dbReference>
<dbReference type="PROSITE" id="PS50850">
    <property type="entry name" value="MFS"/>
    <property type="match status" value="1"/>
</dbReference>
<keyword evidence="11" id="KW-1185">Reference proteome</keyword>
<protein>
    <recommendedName>
        <fullName evidence="9">Major facilitator superfamily (MFS) profile domain-containing protein</fullName>
    </recommendedName>
</protein>
<evidence type="ECO:0000313" key="10">
    <source>
        <dbReference type="EMBL" id="KAK4072937.1"/>
    </source>
</evidence>
<evidence type="ECO:0000256" key="5">
    <source>
        <dbReference type="ARBA" id="ARBA00023136"/>
    </source>
</evidence>
<name>A0AAE1J5K3_9HYPO</name>
<dbReference type="SUPFAM" id="SSF103473">
    <property type="entry name" value="MFS general substrate transporter"/>
    <property type="match status" value="1"/>
</dbReference>
<feature type="transmembrane region" description="Helical" evidence="8">
    <location>
        <begin position="377"/>
        <end position="397"/>
    </location>
</feature>
<comment type="caution">
    <text evidence="10">The sequence shown here is derived from an EMBL/GenBank/DDBJ whole genome shotgun (WGS) entry which is preliminary data.</text>
</comment>
<feature type="transmembrane region" description="Helical" evidence="8">
    <location>
        <begin position="21"/>
        <end position="46"/>
    </location>
</feature>
<feature type="transmembrane region" description="Helical" evidence="8">
    <location>
        <begin position="321"/>
        <end position="344"/>
    </location>
</feature>